<name>A0A1V6QCH3_9EURO</name>
<protein>
    <recommendedName>
        <fullName evidence="1">2EXR domain-containing protein</fullName>
    </recommendedName>
</protein>
<dbReference type="InterPro" id="IPR045518">
    <property type="entry name" value="2EXR"/>
</dbReference>
<dbReference type="Pfam" id="PF20150">
    <property type="entry name" value="2EXR"/>
    <property type="match status" value="1"/>
</dbReference>
<evidence type="ECO:0000259" key="1">
    <source>
        <dbReference type="Pfam" id="PF20150"/>
    </source>
</evidence>
<proteinExistence type="predicted"/>
<feature type="domain" description="2EXR" evidence="1">
    <location>
        <begin position="16"/>
        <end position="130"/>
    </location>
</feature>
<dbReference type="AlphaFoldDB" id="A0A1V6QCH3"/>
<dbReference type="STRING" id="60172.A0A1V6QCH3"/>
<reference evidence="3" key="1">
    <citation type="journal article" date="2017" name="Nat. Microbiol.">
        <title>Global analysis of biosynthetic gene clusters reveals vast potential of secondary metabolite production in Penicillium species.</title>
        <authorList>
            <person name="Nielsen J.C."/>
            <person name="Grijseels S."/>
            <person name="Prigent S."/>
            <person name="Ji B."/>
            <person name="Dainat J."/>
            <person name="Nielsen K.F."/>
            <person name="Frisvad J.C."/>
            <person name="Workman M."/>
            <person name="Nielsen J."/>
        </authorList>
    </citation>
    <scope>NUCLEOTIDE SEQUENCE [LARGE SCALE GENOMIC DNA]</scope>
    <source>
        <strain evidence="3">IBT 29525</strain>
    </source>
</reference>
<dbReference type="EMBL" id="MDYO01000083">
    <property type="protein sequence ID" value="OQD86905.1"/>
    <property type="molecule type" value="Genomic_DNA"/>
</dbReference>
<accession>A0A1V6QCH3</accession>
<sequence>MSTPDLAVSTAGAQTFHPFPRLPPELRLQIWRDALPEKDSPAFTPYKSSGWIPNPASENMDANNSPPIVEWEYHHEFLDQIRVKIPLANVNHEARHAAIEWARKQGIEVIFHDYRECVVFLRPFDPMRDVIWISADTFFLFTDECWGIHTPDISPVNVSIPFKVGRFAVSERVIMDRQCLKTLYNTISTFSGDVIMYIIAGEEPNSTAMFVDHTKVQPRWELCGAHEGEALVWHRNYKRFDSNGGLRILQDGSYLRVLEASREIAKIIIEFMPNINFEIRAVHAVRV</sequence>
<comment type="caution">
    <text evidence="2">The sequence shown here is derived from an EMBL/GenBank/DDBJ whole genome shotgun (WGS) entry which is preliminary data.</text>
</comment>
<evidence type="ECO:0000313" key="2">
    <source>
        <dbReference type="EMBL" id="OQD86905.1"/>
    </source>
</evidence>
<keyword evidence="3" id="KW-1185">Reference proteome</keyword>
<organism evidence="2 3">
    <name type="scientific">Penicillium solitum</name>
    <dbReference type="NCBI Taxonomy" id="60172"/>
    <lineage>
        <taxon>Eukaryota</taxon>
        <taxon>Fungi</taxon>
        <taxon>Dikarya</taxon>
        <taxon>Ascomycota</taxon>
        <taxon>Pezizomycotina</taxon>
        <taxon>Eurotiomycetes</taxon>
        <taxon>Eurotiomycetidae</taxon>
        <taxon>Eurotiales</taxon>
        <taxon>Aspergillaceae</taxon>
        <taxon>Penicillium</taxon>
    </lineage>
</organism>
<dbReference type="Proteomes" id="UP000191612">
    <property type="component" value="Unassembled WGS sequence"/>
</dbReference>
<gene>
    <name evidence="2" type="ORF">PENSOL_c083G11121</name>
</gene>
<dbReference type="OrthoDB" id="3546385at2759"/>
<evidence type="ECO:0000313" key="3">
    <source>
        <dbReference type="Proteomes" id="UP000191612"/>
    </source>
</evidence>